<name>S7ZEK1_PENO1</name>
<evidence type="ECO:0000313" key="2">
    <source>
        <dbReference type="Proteomes" id="UP000019376"/>
    </source>
</evidence>
<organism evidence="1 2">
    <name type="scientific">Penicillium oxalicum (strain 114-2 / CGMCC 5302)</name>
    <name type="common">Penicillium decumbens</name>
    <dbReference type="NCBI Taxonomy" id="933388"/>
    <lineage>
        <taxon>Eukaryota</taxon>
        <taxon>Fungi</taxon>
        <taxon>Dikarya</taxon>
        <taxon>Ascomycota</taxon>
        <taxon>Pezizomycotina</taxon>
        <taxon>Eurotiomycetes</taxon>
        <taxon>Eurotiomycetidae</taxon>
        <taxon>Eurotiales</taxon>
        <taxon>Aspergillaceae</taxon>
        <taxon>Penicillium</taxon>
    </lineage>
</organism>
<accession>S7ZEK1</accession>
<dbReference type="AlphaFoldDB" id="S7ZEK1"/>
<reference evidence="1 2" key="1">
    <citation type="journal article" date="2013" name="PLoS ONE">
        <title>Genomic and secretomic analyses reveal unique features of the lignocellulolytic enzyme system of Penicillium decumbens.</title>
        <authorList>
            <person name="Liu G."/>
            <person name="Zhang L."/>
            <person name="Wei X."/>
            <person name="Zou G."/>
            <person name="Qin Y."/>
            <person name="Ma L."/>
            <person name="Li J."/>
            <person name="Zheng H."/>
            <person name="Wang S."/>
            <person name="Wang C."/>
            <person name="Xun L."/>
            <person name="Zhao G.-P."/>
            <person name="Zhou Z."/>
            <person name="Qu Y."/>
        </authorList>
    </citation>
    <scope>NUCLEOTIDE SEQUENCE [LARGE SCALE GENOMIC DNA]</scope>
    <source>
        <strain evidence="2">114-2 / CGMCC 5302</strain>
    </source>
</reference>
<gene>
    <name evidence="1" type="ORF">PDE_04044</name>
</gene>
<evidence type="ECO:0000313" key="1">
    <source>
        <dbReference type="EMBL" id="EPS29095.1"/>
    </source>
</evidence>
<protein>
    <submittedName>
        <fullName evidence="1">Uncharacterized protein</fullName>
    </submittedName>
</protein>
<dbReference type="HOGENOM" id="CLU_3069422_0_0_1"/>
<dbReference type="EMBL" id="KB644411">
    <property type="protein sequence ID" value="EPS29095.1"/>
    <property type="molecule type" value="Genomic_DNA"/>
</dbReference>
<keyword evidence="2" id="KW-1185">Reference proteome</keyword>
<sequence length="53" mass="5773">MSDGPELDILDILKSTDSGYDGEYEYGALGQFWSVIHPLIHPPKASGLKTPGR</sequence>
<proteinExistence type="predicted"/>
<dbReference type="Proteomes" id="UP000019376">
    <property type="component" value="Unassembled WGS sequence"/>
</dbReference>